<protein>
    <submittedName>
        <fullName evidence="1">Uncharacterized protein</fullName>
    </submittedName>
</protein>
<dbReference type="PANTHER" id="PTHR46586">
    <property type="entry name" value="ANKYRIN REPEAT-CONTAINING PROTEIN"/>
    <property type="match status" value="1"/>
</dbReference>
<proteinExistence type="predicted"/>
<dbReference type="Gene3D" id="1.25.40.20">
    <property type="entry name" value="Ankyrin repeat-containing domain"/>
    <property type="match status" value="2"/>
</dbReference>
<dbReference type="EMBL" id="BLLK01000046">
    <property type="protein sequence ID" value="GFH53313.1"/>
    <property type="molecule type" value="Genomic_DNA"/>
</dbReference>
<dbReference type="Proteomes" id="UP001054902">
    <property type="component" value="Unassembled WGS sequence"/>
</dbReference>
<name>A0AAD3H7Y3_9STRA</name>
<dbReference type="PANTHER" id="PTHR46586:SF3">
    <property type="entry name" value="ANKYRIN REPEAT-CONTAINING PROTEIN"/>
    <property type="match status" value="1"/>
</dbReference>
<dbReference type="InterPro" id="IPR052050">
    <property type="entry name" value="SecEffector_AnkRepeat"/>
</dbReference>
<dbReference type="InterPro" id="IPR002110">
    <property type="entry name" value="Ankyrin_rpt"/>
</dbReference>
<keyword evidence="2" id="KW-1185">Reference proteome</keyword>
<dbReference type="InterPro" id="IPR036770">
    <property type="entry name" value="Ankyrin_rpt-contain_sf"/>
</dbReference>
<comment type="caution">
    <text evidence="1">The sequence shown here is derived from an EMBL/GenBank/DDBJ whole genome shotgun (WGS) entry which is preliminary data.</text>
</comment>
<dbReference type="SMART" id="SM00248">
    <property type="entry name" value="ANK"/>
    <property type="match status" value="4"/>
</dbReference>
<dbReference type="AlphaFoldDB" id="A0AAD3H7Y3"/>
<organism evidence="1 2">
    <name type="scientific">Chaetoceros tenuissimus</name>
    <dbReference type="NCBI Taxonomy" id="426638"/>
    <lineage>
        <taxon>Eukaryota</taxon>
        <taxon>Sar</taxon>
        <taxon>Stramenopiles</taxon>
        <taxon>Ochrophyta</taxon>
        <taxon>Bacillariophyta</taxon>
        <taxon>Coscinodiscophyceae</taxon>
        <taxon>Chaetocerotophycidae</taxon>
        <taxon>Chaetocerotales</taxon>
        <taxon>Chaetocerotaceae</taxon>
        <taxon>Chaetoceros</taxon>
    </lineage>
</organism>
<reference evidence="1 2" key="1">
    <citation type="journal article" date="2021" name="Sci. Rep.">
        <title>The genome of the diatom Chaetoceros tenuissimus carries an ancient integrated fragment of an extant virus.</title>
        <authorList>
            <person name="Hongo Y."/>
            <person name="Kimura K."/>
            <person name="Takaki Y."/>
            <person name="Yoshida Y."/>
            <person name="Baba S."/>
            <person name="Kobayashi G."/>
            <person name="Nagasaki K."/>
            <person name="Hano T."/>
            <person name="Tomaru Y."/>
        </authorList>
    </citation>
    <scope>NUCLEOTIDE SEQUENCE [LARGE SCALE GENOMIC DNA]</scope>
    <source>
        <strain evidence="1 2">NIES-3715</strain>
    </source>
</reference>
<evidence type="ECO:0000313" key="1">
    <source>
        <dbReference type="EMBL" id="GFH53313.1"/>
    </source>
</evidence>
<accession>A0AAD3H7Y3</accession>
<sequence>MRDEDSSSSSNGMLLEPSATMNDLPSEVMKNIFSFVGKGNYCFVAPVSKDFCYNYLTFDVIEDKFAHRLDYLQAIGRNKVTTAEAASTSFDLAEYFFLHAPDEFHKRVVKSAILRGKVDIVEVGHAMGIDVKELFLHKEDIVGDMLRRGDLEMFILLVDLGLLLDRNDAQELLRTISYVGMTGQLGILKWLHENGMCKDEHTDIIFGGATFGGNIQIVKWTESTFNCRCPKELARSAVCSGNVELVKYLENKTWDEYTILIAAKIGNIELLQYLLESGCSFNDRWIGPSAIENNNHEKVLEVLHWLHEHGVPLDEKTCTHSAGFGNLKALKYARSKKCPWDDICLEIAVQSHDLEVVEYCLTNGCAIGTNAICHLAMRDGDYDRALRMLKLLRKFSVPWSEETCSVAAGHGNFEALKWAVLMGCPWDRRQCAYYAAEDGDIEVLKWMKSQGCEWNERIGARAAEKGHLETLKYFRSDGCHFDKYTLTEAIWSRNFAIVEYCAEHNFPFDERIYEYVVDKFHDPIPIIKLFQKNGYPWHPSACKEAAHKGDLKLLRWLRYNGCMWDEETCNL</sequence>
<dbReference type="SUPFAM" id="SSF48403">
    <property type="entry name" value="Ankyrin repeat"/>
    <property type="match status" value="1"/>
</dbReference>
<gene>
    <name evidence="1" type="ORF">CTEN210_09789</name>
</gene>
<evidence type="ECO:0000313" key="2">
    <source>
        <dbReference type="Proteomes" id="UP001054902"/>
    </source>
</evidence>